<dbReference type="EMBL" id="BPLR01020213">
    <property type="protein sequence ID" value="GIX75982.1"/>
    <property type="molecule type" value="Genomic_DNA"/>
</dbReference>
<dbReference type="AlphaFoldDB" id="A0AAV4MU24"/>
<keyword evidence="2" id="KW-1185">Reference proteome</keyword>
<sequence length="101" mass="11400">MGSDWLILHPCVAKASAFSFRCTSQWPGPIAADSRLLSSCSSFDTRPPLALLGWWVHMSRPVKSKKKLLQFGKVAWYCSYSVSLQFFLFIPSRTSEKILIS</sequence>
<dbReference type="Proteomes" id="UP001054945">
    <property type="component" value="Unassembled WGS sequence"/>
</dbReference>
<evidence type="ECO:0000313" key="2">
    <source>
        <dbReference type="Proteomes" id="UP001054945"/>
    </source>
</evidence>
<accession>A0AAV4MU24</accession>
<gene>
    <name evidence="1" type="ORF">CEXT_573941</name>
</gene>
<comment type="caution">
    <text evidence="1">The sequence shown here is derived from an EMBL/GenBank/DDBJ whole genome shotgun (WGS) entry which is preliminary data.</text>
</comment>
<reference evidence="1 2" key="1">
    <citation type="submission" date="2021-06" db="EMBL/GenBank/DDBJ databases">
        <title>Caerostris extrusa draft genome.</title>
        <authorList>
            <person name="Kono N."/>
            <person name="Arakawa K."/>
        </authorList>
    </citation>
    <scope>NUCLEOTIDE SEQUENCE [LARGE SCALE GENOMIC DNA]</scope>
</reference>
<organism evidence="1 2">
    <name type="scientific">Caerostris extrusa</name>
    <name type="common">Bark spider</name>
    <name type="synonym">Caerostris bankana</name>
    <dbReference type="NCBI Taxonomy" id="172846"/>
    <lineage>
        <taxon>Eukaryota</taxon>
        <taxon>Metazoa</taxon>
        <taxon>Ecdysozoa</taxon>
        <taxon>Arthropoda</taxon>
        <taxon>Chelicerata</taxon>
        <taxon>Arachnida</taxon>
        <taxon>Araneae</taxon>
        <taxon>Araneomorphae</taxon>
        <taxon>Entelegynae</taxon>
        <taxon>Araneoidea</taxon>
        <taxon>Araneidae</taxon>
        <taxon>Caerostris</taxon>
    </lineage>
</organism>
<evidence type="ECO:0000313" key="1">
    <source>
        <dbReference type="EMBL" id="GIX75982.1"/>
    </source>
</evidence>
<proteinExistence type="predicted"/>
<name>A0AAV4MU24_CAEEX</name>
<protein>
    <submittedName>
        <fullName evidence="1">Uncharacterized protein</fullName>
    </submittedName>
</protein>